<dbReference type="SUPFAM" id="SSF143120">
    <property type="entry name" value="YefM-like"/>
    <property type="match status" value="1"/>
</dbReference>
<gene>
    <name evidence="2" type="ORF">SAMN03080599_01085</name>
</gene>
<dbReference type="RefSeq" id="WP_092589889.1">
    <property type="nucleotide sequence ID" value="NZ_FMWL01000004.1"/>
</dbReference>
<organism evidence="2 3">
    <name type="scientific">Acidaminobacter hydrogenoformans DSM 2784</name>
    <dbReference type="NCBI Taxonomy" id="1120920"/>
    <lineage>
        <taxon>Bacteria</taxon>
        <taxon>Bacillati</taxon>
        <taxon>Bacillota</taxon>
        <taxon>Clostridia</taxon>
        <taxon>Peptostreptococcales</taxon>
        <taxon>Acidaminobacteraceae</taxon>
        <taxon>Acidaminobacter</taxon>
    </lineage>
</organism>
<evidence type="ECO:0000313" key="2">
    <source>
        <dbReference type="EMBL" id="SCZ78126.1"/>
    </source>
</evidence>
<accession>A0A1G5RVQ9</accession>
<dbReference type="STRING" id="1120920.SAMN03080599_01085"/>
<comment type="similarity">
    <text evidence="1">Belongs to the phD/YefM antitoxin family.</text>
</comment>
<dbReference type="Proteomes" id="UP000199208">
    <property type="component" value="Unassembled WGS sequence"/>
</dbReference>
<sequence length="146" mass="16903">MNQPLNATEVRKHWSEFIDSVVRNKPAQVKRNRDLLAVLSMDQLEALLESQKIKICVIQEEDGTFTGSIDNLDLAANESSIEQLKQTLLQDLVEYASEYMDNFDLYFKSPNRKAHFPYVYKVNTLIDSTEQLKEEVEIYRGDKNNA</sequence>
<dbReference type="OrthoDB" id="2374448at2"/>
<keyword evidence="3" id="KW-1185">Reference proteome</keyword>
<reference evidence="2 3" key="1">
    <citation type="submission" date="2016-10" db="EMBL/GenBank/DDBJ databases">
        <authorList>
            <person name="de Groot N.N."/>
        </authorList>
    </citation>
    <scope>NUCLEOTIDE SEQUENCE [LARGE SCALE GENOMIC DNA]</scope>
    <source>
        <strain evidence="2 3">DSM 2784</strain>
    </source>
</reference>
<protein>
    <submittedName>
        <fullName evidence="2">Antitoxin of toxin-antitoxin, RelE / RelB, TA system</fullName>
    </submittedName>
</protein>
<dbReference type="AlphaFoldDB" id="A0A1G5RVQ9"/>
<dbReference type="EMBL" id="FMWL01000004">
    <property type="protein sequence ID" value="SCZ78126.1"/>
    <property type="molecule type" value="Genomic_DNA"/>
</dbReference>
<proteinExistence type="inferred from homology"/>
<name>A0A1G5RVQ9_9FIRM</name>
<dbReference type="InterPro" id="IPR036165">
    <property type="entry name" value="YefM-like_sf"/>
</dbReference>
<dbReference type="InterPro" id="IPR035424">
    <property type="entry name" value="Antitoxin_RelB"/>
</dbReference>
<dbReference type="Pfam" id="PF12910">
    <property type="entry name" value="PHD_like"/>
    <property type="match status" value="1"/>
</dbReference>
<dbReference type="Gene3D" id="3.30.160.620">
    <property type="match status" value="1"/>
</dbReference>
<evidence type="ECO:0000313" key="3">
    <source>
        <dbReference type="Proteomes" id="UP000199208"/>
    </source>
</evidence>
<evidence type="ECO:0000256" key="1">
    <source>
        <dbReference type="ARBA" id="ARBA00009981"/>
    </source>
</evidence>
<dbReference type="Gene3D" id="3.40.1620.10">
    <property type="entry name" value="YefM-like domain"/>
    <property type="match status" value="1"/>
</dbReference>